<keyword evidence="2" id="KW-1185">Reference proteome</keyword>
<name>A0A5B7HVV4_PORTR</name>
<accession>A0A5B7HVV4</accession>
<dbReference type="Proteomes" id="UP000324222">
    <property type="component" value="Unassembled WGS sequence"/>
</dbReference>
<evidence type="ECO:0000313" key="2">
    <source>
        <dbReference type="Proteomes" id="UP000324222"/>
    </source>
</evidence>
<gene>
    <name evidence="1" type="ORF">E2C01_067724</name>
</gene>
<dbReference type="AlphaFoldDB" id="A0A5B7HVV4"/>
<dbReference type="EMBL" id="VSRR010036701">
    <property type="protein sequence ID" value="MPC73397.1"/>
    <property type="molecule type" value="Genomic_DNA"/>
</dbReference>
<protein>
    <submittedName>
        <fullName evidence="1">Uncharacterized protein</fullName>
    </submittedName>
</protein>
<comment type="caution">
    <text evidence="1">The sequence shown here is derived from an EMBL/GenBank/DDBJ whole genome shotgun (WGS) entry which is preliminary data.</text>
</comment>
<evidence type="ECO:0000313" key="1">
    <source>
        <dbReference type="EMBL" id="MPC73397.1"/>
    </source>
</evidence>
<organism evidence="1 2">
    <name type="scientific">Portunus trituberculatus</name>
    <name type="common">Swimming crab</name>
    <name type="synonym">Neptunus trituberculatus</name>
    <dbReference type="NCBI Taxonomy" id="210409"/>
    <lineage>
        <taxon>Eukaryota</taxon>
        <taxon>Metazoa</taxon>
        <taxon>Ecdysozoa</taxon>
        <taxon>Arthropoda</taxon>
        <taxon>Crustacea</taxon>
        <taxon>Multicrustacea</taxon>
        <taxon>Malacostraca</taxon>
        <taxon>Eumalacostraca</taxon>
        <taxon>Eucarida</taxon>
        <taxon>Decapoda</taxon>
        <taxon>Pleocyemata</taxon>
        <taxon>Brachyura</taxon>
        <taxon>Eubrachyura</taxon>
        <taxon>Portunoidea</taxon>
        <taxon>Portunidae</taxon>
        <taxon>Portuninae</taxon>
        <taxon>Portunus</taxon>
    </lineage>
</organism>
<dbReference type="OrthoDB" id="6395692at2759"/>
<sequence length="181" mass="19747">MLEIDPSDAAVADFTFSTNITLSLPDLLVGIHDLTLNLSNEVSVITFSVTVDIREPIQDITIAISIVVEEGKDPVPALEFNGNLVLPALVPIMFTPSAGKGIPSYWGLFDENDQEMNMTETKDQSLYYMFSDDAIRNITVKAYAEAEGWVAADSLLIFQVTNKIQGLSVTDFNIITPAVST</sequence>
<proteinExistence type="predicted"/>
<reference evidence="1 2" key="1">
    <citation type="submission" date="2019-05" db="EMBL/GenBank/DDBJ databases">
        <title>Another draft genome of Portunus trituberculatus and its Hox gene families provides insights of decapod evolution.</title>
        <authorList>
            <person name="Jeong J.-H."/>
            <person name="Song I."/>
            <person name="Kim S."/>
            <person name="Choi T."/>
            <person name="Kim D."/>
            <person name="Ryu S."/>
            <person name="Kim W."/>
        </authorList>
    </citation>
    <scope>NUCLEOTIDE SEQUENCE [LARGE SCALE GENOMIC DNA]</scope>
    <source>
        <tissue evidence="1">Muscle</tissue>
    </source>
</reference>